<feature type="transmembrane region" description="Helical" evidence="5">
    <location>
        <begin position="94"/>
        <end position="113"/>
    </location>
</feature>
<dbReference type="EMBL" id="JAUQSX010000001">
    <property type="protein sequence ID" value="MDO7845023.1"/>
    <property type="molecule type" value="Genomic_DNA"/>
</dbReference>
<dbReference type="Pfam" id="PF04932">
    <property type="entry name" value="Wzy_C"/>
    <property type="match status" value="1"/>
</dbReference>
<keyword evidence="3 5" id="KW-1133">Transmembrane helix</keyword>
<dbReference type="PANTHER" id="PTHR37422">
    <property type="entry name" value="TEICHURONIC ACID BIOSYNTHESIS PROTEIN TUAE"/>
    <property type="match status" value="1"/>
</dbReference>
<reference evidence="7" key="1">
    <citation type="submission" date="2023-07" db="EMBL/GenBank/DDBJ databases">
        <authorList>
            <person name="Kim M.K."/>
        </authorList>
    </citation>
    <scope>NUCLEOTIDE SEQUENCE</scope>
    <source>
        <strain evidence="7">M29</strain>
    </source>
</reference>
<comment type="subcellular location">
    <subcellularLocation>
        <location evidence="1">Membrane</location>
        <topology evidence="1">Multi-pass membrane protein</topology>
    </subcellularLocation>
</comment>
<comment type="caution">
    <text evidence="7">The sequence shown here is derived from an EMBL/GenBank/DDBJ whole genome shotgun (WGS) entry which is preliminary data.</text>
</comment>
<feature type="transmembrane region" description="Helical" evidence="5">
    <location>
        <begin position="238"/>
        <end position="256"/>
    </location>
</feature>
<feature type="transmembrane region" description="Helical" evidence="5">
    <location>
        <begin position="64"/>
        <end position="82"/>
    </location>
</feature>
<feature type="transmembrane region" description="Helical" evidence="5">
    <location>
        <begin position="393"/>
        <end position="412"/>
    </location>
</feature>
<keyword evidence="8" id="KW-1185">Reference proteome</keyword>
<keyword evidence="4 5" id="KW-0472">Membrane</keyword>
<feature type="domain" description="O-antigen ligase-related" evidence="6">
    <location>
        <begin position="217"/>
        <end position="356"/>
    </location>
</feature>
<dbReference type="GO" id="GO:0016874">
    <property type="term" value="F:ligase activity"/>
    <property type="evidence" value="ECO:0007669"/>
    <property type="project" value="UniProtKB-KW"/>
</dbReference>
<protein>
    <submittedName>
        <fullName evidence="7">O-antigen ligase family protein</fullName>
    </submittedName>
</protein>
<evidence type="ECO:0000313" key="8">
    <source>
        <dbReference type="Proteomes" id="UP001167796"/>
    </source>
</evidence>
<feature type="transmembrane region" description="Helical" evidence="5">
    <location>
        <begin position="163"/>
        <end position="181"/>
    </location>
</feature>
<dbReference type="RefSeq" id="WP_305009692.1">
    <property type="nucleotide sequence ID" value="NZ_JAUQSX010000001.1"/>
</dbReference>
<dbReference type="PANTHER" id="PTHR37422:SF13">
    <property type="entry name" value="LIPOPOLYSACCHARIDE BIOSYNTHESIS PROTEIN PA4999-RELATED"/>
    <property type="match status" value="1"/>
</dbReference>
<dbReference type="InterPro" id="IPR007016">
    <property type="entry name" value="O-antigen_ligase-rel_domated"/>
</dbReference>
<proteinExistence type="predicted"/>
<feature type="transmembrane region" description="Helical" evidence="5">
    <location>
        <begin position="340"/>
        <end position="363"/>
    </location>
</feature>
<feature type="transmembrane region" description="Helical" evidence="5">
    <location>
        <begin position="120"/>
        <end position="143"/>
    </location>
</feature>
<organism evidence="7 8">
    <name type="scientific">Hymenobacter mellowenesis</name>
    <dbReference type="NCBI Taxonomy" id="3063995"/>
    <lineage>
        <taxon>Bacteria</taxon>
        <taxon>Pseudomonadati</taxon>
        <taxon>Bacteroidota</taxon>
        <taxon>Cytophagia</taxon>
        <taxon>Cytophagales</taxon>
        <taxon>Hymenobacteraceae</taxon>
        <taxon>Hymenobacter</taxon>
    </lineage>
</organism>
<evidence type="ECO:0000256" key="1">
    <source>
        <dbReference type="ARBA" id="ARBA00004141"/>
    </source>
</evidence>
<feature type="transmembrane region" description="Helical" evidence="5">
    <location>
        <begin position="12"/>
        <end position="28"/>
    </location>
</feature>
<sequence length="424" mass="47809">MLAVFSLERLHRSAFFFCVCIIISIFLANWLRVALGIAMGGLAVTGVVYALVHKRIANLKLWPVFGSIALVYALHLAAGIHTEPANMDEYRFDLGMQLPFLMLPLAFWLLPPLPGRYLRWLWLLLIAVTALAAVGATINYALHAAEINESYYRSKVMPTEPDHIRFSLLITLAIAAGVTLLEHKAVRLAWRPWMIGIIIGLVLFLHLLAVRSGEMTFYALAGLAVLWLVLRKQQWKRAGILAAALFLLPVFSYVAFPTFRNKISNTKTDVTVARQKTSDEGKKFSISGRLYSYKAALSVWEDNKLFGVGKPDLESEMAIRYAETYPEMTSEYYILPHNQYLYNLAAYGIVGLLVFCWAMFYPAWWARRKCAPLLLAQYVSIALSFLVEYTLETQIGLAFVVFFLLLALQGSLPSDDPDPTWRPA</sequence>
<gene>
    <name evidence="7" type="ORF">Q5H92_01530</name>
</gene>
<feature type="transmembrane region" description="Helical" evidence="5">
    <location>
        <begin position="215"/>
        <end position="231"/>
    </location>
</feature>
<feature type="transmembrane region" description="Helical" evidence="5">
    <location>
        <begin position="193"/>
        <end position="209"/>
    </location>
</feature>
<evidence type="ECO:0000256" key="2">
    <source>
        <dbReference type="ARBA" id="ARBA00022692"/>
    </source>
</evidence>
<evidence type="ECO:0000259" key="6">
    <source>
        <dbReference type="Pfam" id="PF04932"/>
    </source>
</evidence>
<evidence type="ECO:0000256" key="3">
    <source>
        <dbReference type="ARBA" id="ARBA00022989"/>
    </source>
</evidence>
<evidence type="ECO:0000313" key="7">
    <source>
        <dbReference type="EMBL" id="MDO7845023.1"/>
    </source>
</evidence>
<keyword evidence="7" id="KW-0436">Ligase</keyword>
<dbReference type="Proteomes" id="UP001167796">
    <property type="component" value="Unassembled WGS sequence"/>
</dbReference>
<accession>A0ABT9A599</accession>
<keyword evidence="2 5" id="KW-0812">Transmembrane</keyword>
<name>A0ABT9A599_9BACT</name>
<dbReference type="InterPro" id="IPR051533">
    <property type="entry name" value="WaaL-like"/>
</dbReference>
<evidence type="ECO:0000256" key="5">
    <source>
        <dbReference type="SAM" id="Phobius"/>
    </source>
</evidence>
<evidence type="ECO:0000256" key="4">
    <source>
        <dbReference type="ARBA" id="ARBA00023136"/>
    </source>
</evidence>
<feature type="transmembrane region" description="Helical" evidence="5">
    <location>
        <begin position="34"/>
        <end position="52"/>
    </location>
</feature>